<dbReference type="GO" id="GO:0008977">
    <property type="term" value="F:prephenate dehydrogenase (NAD+) activity"/>
    <property type="evidence" value="ECO:0007669"/>
    <property type="project" value="UniProtKB-EC"/>
</dbReference>
<dbReference type="EC" id="1.3.1.12" evidence="3"/>
<gene>
    <name evidence="3" type="ordered locus">Francci3_2453</name>
</gene>
<dbReference type="HOGENOM" id="CLU_055968_0_0_11"/>
<protein>
    <submittedName>
        <fullName evidence="3">Prephenate dehydrogenase</fullName>
        <ecNumber evidence="3">1.3.1.12</ecNumber>
    </submittedName>
</protein>
<keyword evidence="4" id="KW-1185">Reference proteome</keyword>
<comment type="similarity">
    <text evidence="1">Belongs to the prephenate/arogenate dehydrogenase family.</text>
</comment>
<evidence type="ECO:0000313" key="4">
    <source>
        <dbReference type="Proteomes" id="UP000001937"/>
    </source>
</evidence>
<dbReference type="Proteomes" id="UP000001937">
    <property type="component" value="Chromosome"/>
</dbReference>
<dbReference type="SUPFAM" id="SSF48179">
    <property type="entry name" value="6-phosphogluconate dehydrogenase C-terminal domain-like"/>
    <property type="match status" value="1"/>
</dbReference>
<dbReference type="GO" id="GO:0004665">
    <property type="term" value="F:prephenate dehydrogenase (NADP+) activity"/>
    <property type="evidence" value="ECO:0007669"/>
    <property type="project" value="InterPro"/>
</dbReference>
<dbReference type="InterPro" id="IPR036291">
    <property type="entry name" value="NAD(P)-bd_dom_sf"/>
</dbReference>
<dbReference type="InterPro" id="IPR046826">
    <property type="entry name" value="PDH_N"/>
</dbReference>
<dbReference type="EMBL" id="CP000249">
    <property type="protein sequence ID" value="ABD11820.1"/>
    <property type="molecule type" value="Genomic_DNA"/>
</dbReference>
<organism evidence="3 4">
    <name type="scientific">Frankia casuarinae (strain DSM 45818 / CECT 9043 / HFP020203 / CcI3)</name>
    <dbReference type="NCBI Taxonomy" id="106370"/>
    <lineage>
        <taxon>Bacteria</taxon>
        <taxon>Bacillati</taxon>
        <taxon>Actinomycetota</taxon>
        <taxon>Actinomycetes</taxon>
        <taxon>Frankiales</taxon>
        <taxon>Frankiaceae</taxon>
        <taxon>Frankia</taxon>
    </lineage>
</organism>
<dbReference type="InterPro" id="IPR008927">
    <property type="entry name" value="6-PGluconate_DH-like_C_sf"/>
</dbReference>
<dbReference type="eggNOG" id="COG0287">
    <property type="taxonomic scope" value="Bacteria"/>
</dbReference>
<dbReference type="Gene3D" id="1.10.3660.10">
    <property type="entry name" value="6-phosphogluconate dehydrogenase C-terminal like domain"/>
    <property type="match status" value="1"/>
</dbReference>
<dbReference type="InterPro" id="IPR046825">
    <property type="entry name" value="PDH_C"/>
</dbReference>
<dbReference type="PANTHER" id="PTHR21363:SF0">
    <property type="entry name" value="PREPHENATE DEHYDROGENASE [NADP(+)]"/>
    <property type="match status" value="1"/>
</dbReference>
<evidence type="ECO:0000256" key="2">
    <source>
        <dbReference type="ARBA" id="ARBA00023002"/>
    </source>
</evidence>
<sequence>MGADLVPRRLIVIGAGLIGTSIALAVRDHGADVLLTDRDPAAARLAAGLGAGVVLPGGPAAYRGAPADLAVLAVPPAAVPAALRDAQKHQVAHVYTDVASVKQAPIAEAAKLGCDLTAFVGGHPLGGREWSGPLAARAGLFRGRSWVLCPTGESGAAAAATVTALVRACGARPVLMDPAEHDRAMAVISHAPHVVASAMAARFVDTPETIMRLTGQGARDVTRIAAGDPRLWLGIMSANAHPIADVLDEVARDLARTASALRSEGNTAVTDLLVRGRVGHGRIPDPQKVEDS</sequence>
<evidence type="ECO:0000313" key="3">
    <source>
        <dbReference type="EMBL" id="ABD11820.1"/>
    </source>
</evidence>
<dbReference type="KEGG" id="fra:Francci3_2453"/>
<dbReference type="NCBIfam" id="NF005112">
    <property type="entry name" value="PRK06545.2-4"/>
    <property type="match status" value="1"/>
</dbReference>
<dbReference type="InterPro" id="IPR003099">
    <property type="entry name" value="Prephen_DH"/>
</dbReference>
<keyword evidence="2 3" id="KW-0560">Oxidoreductase</keyword>
<accession>A0A1X1PSM2</accession>
<dbReference type="PROSITE" id="PS51176">
    <property type="entry name" value="PDH_ADH"/>
    <property type="match status" value="1"/>
</dbReference>
<dbReference type="PANTHER" id="PTHR21363">
    <property type="entry name" value="PREPHENATE DEHYDROGENASE"/>
    <property type="match status" value="1"/>
</dbReference>
<dbReference type="InterPro" id="IPR050812">
    <property type="entry name" value="Preph/Arog_dehydrog"/>
</dbReference>
<dbReference type="SUPFAM" id="SSF51735">
    <property type="entry name" value="NAD(P)-binding Rossmann-fold domains"/>
    <property type="match status" value="1"/>
</dbReference>
<dbReference type="Gene3D" id="3.40.50.720">
    <property type="entry name" value="NAD(P)-binding Rossmann-like Domain"/>
    <property type="match status" value="1"/>
</dbReference>
<name>Q2JA72_FRACC</name>
<dbReference type="GO" id="GO:0070403">
    <property type="term" value="F:NAD+ binding"/>
    <property type="evidence" value="ECO:0007669"/>
    <property type="project" value="InterPro"/>
</dbReference>
<dbReference type="STRING" id="106370.Francci3_2453"/>
<proteinExistence type="inferred from homology"/>
<dbReference type="GO" id="GO:0006571">
    <property type="term" value="P:tyrosine biosynthetic process"/>
    <property type="evidence" value="ECO:0007669"/>
    <property type="project" value="InterPro"/>
</dbReference>
<reference evidence="3 4" key="1">
    <citation type="journal article" date="2007" name="Genome Res.">
        <title>Genome characteristics of facultatively symbiotic Frankia sp. strains reflect host range and host plant biogeography.</title>
        <authorList>
            <person name="Normand P."/>
            <person name="Lapierre P."/>
            <person name="Tisa L.S."/>
            <person name="Gogarten J.P."/>
            <person name="Alloisio N."/>
            <person name="Bagnarol E."/>
            <person name="Bassi C.A."/>
            <person name="Berry A.M."/>
            <person name="Bickhart D.M."/>
            <person name="Choisne N."/>
            <person name="Couloux A."/>
            <person name="Cournoyer B."/>
            <person name="Cruveiller S."/>
            <person name="Daubin V."/>
            <person name="Demange N."/>
            <person name="Francino M.P."/>
            <person name="Goltsman E."/>
            <person name="Huang Y."/>
            <person name="Kopp O.R."/>
            <person name="Labarre L."/>
            <person name="Lapidus A."/>
            <person name="Lavire C."/>
            <person name="Marechal J."/>
            <person name="Martinez M."/>
            <person name="Mastronunzio J.E."/>
            <person name="Mullin B.C."/>
            <person name="Niemann J."/>
            <person name="Pujic P."/>
            <person name="Rawnsley T."/>
            <person name="Rouy Z."/>
            <person name="Schenowitz C."/>
            <person name="Sellstedt A."/>
            <person name="Tavares F."/>
            <person name="Tomkins J.P."/>
            <person name="Vallenet D."/>
            <person name="Valverde C."/>
            <person name="Wall L.G."/>
            <person name="Wang Y."/>
            <person name="Medigue C."/>
            <person name="Benson D.R."/>
        </authorList>
    </citation>
    <scope>NUCLEOTIDE SEQUENCE [LARGE SCALE GENOMIC DNA]</scope>
    <source>
        <strain evidence="4">DSM 45818 / CECT 9043 / CcI3</strain>
    </source>
</reference>
<dbReference type="Pfam" id="PF02153">
    <property type="entry name" value="PDH_N"/>
    <property type="match status" value="1"/>
</dbReference>
<dbReference type="RefSeq" id="WP_011436865.1">
    <property type="nucleotide sequence ID" value="NC_007777.1"/>
</dbReference>
<evidence type="ECO:0000256" key="1">
    <source>
        <dbReference type="ARBA" id="ARBA00007964"/>
    </source>
</evidence>
<dbReference type="Pfam" id="PF20463">
    <property type="entry name" value="PDH_C"/>
    <property type="match status" value="1"/>
</dbReference>
<accession>Q2JA72</accession>
<dbReference type="AlphaFoldDB" id="Q2JA72"/>